<dbReference type="GO" id="GO:0030435">
    <property type="term" value="P:sporulation resulting in formation of a cellular spore"/>
    <property type="evidence" value="ECO:0007669"/>
    <property type="project" value="UniProtKB-KW"/>
</dbReference>
<evidence type="ECO:0000259" key="7">
    <source>
        <dbReference type="PROSITE" id="PS50250"/>
    </source>
</evidence>
<name>V5GDP4_BYSSN</name>
<evidence type="ECO:0000256" key="2">
    <source>
        <dbReference type="ARBA" id="ARBA00022969"/>
    </source>
</evidence>
<accession>V5GDP4</accession>
<feature type="compositionally biased region" description="Basic and acidic residues" evidence="6">
    <location>
        <begin position="7"/>
        <end position="33"/>
    </location>
</feature>
<keyword evidence="4" id="KW-0804">Transcription</keyword>
<dbReference type="InterPro" id="IPR000717">
    <property type="entry name" value="PCI_dom"/>
</dbReference>
<dbReference type="AlphaFoldDB" id="V5GDP4"/>
<feature type="region of interest" description="Disordered" evidence="6">
    <location>
        <begin position="1"/>
        <end position="35"/>
    </location>
</feature>
<protein>
    <submittedName>
        <fullName evidence="9">COP9 signalosome subunit 7 (CsnG), putative</fullName>
    </submittedName>
</protein>
<dbReference type="SMART" id="SM00088">
    <property type="entry name" value="PINT"/>
    <property type="match status" value="1"/>
</dbReference>
<dbReference type="InterPro" id="IPR037525">
    <property type="entry name" value="Velvet_dom"/>
</dbReference>
<sequence>MLGSHRTHFELTIRQQPDRARMAGSKEKERKPIDPPPIVQLKIRHENYYLAQNYLQNPHYFMCVSLYDAAEGHPSPIQPSKALAGTLVSSLHRLKDVDNTDGGFFIFGNLFIKLEGEFRLRFTLFEMRTDIVVCLESIISDPFTVCSPKYFPGMAESTLLSRSFADQGVKLRIRKGSRKIIKRSLMPEDYPQPTPSLSPSHSALQIPGTFSSYYPIDQDYASYYDRPPKLQRTSVDLNRGLHNNEGYFARDMSAYPKTVNLCTSQVDTYRNQAIQEYPPGRSSLPDYTIPHGHSSAAEVSRPADGDNHVNDRPYSFSWRSNHPVQLPSPPAITSVISLGVQPQNSQTIFEAGSSNLRYLFATYYPSSTHSRQLQYLSRLGLSAHDSEKSISTIMDQAHARALEALQPFIHLATSNSATSPRFVANLITNATSSPNTYVFAELLETSTVQSLRSADTPEEYKGYLKLLEIFAWGTWEEYQSTPNLPALKPEQELKLRLLSLLTLSTTLKPLTYKSLMTSLSISSPSELESLVTKAIYSSLITARLSPATNPPTVHVTSVAPLRDVRPQSVATMISILTEWENRCGGVIGGIEAEIARIKAEAEKRRAKERARAELLDRALNGWEGEDDIGGESGGGRRGGPRSKDGKHSFGGGAGPGNKREFSADHDDDDGYWDNGSDGAADPGVGGSRMDIDEGAGSSSRAGAAGGTGARQAKRILNMGKKS</sequence>
<feature type="domain" description="PCI" evidence="7">
    <location>
        <begin position="376"/>
        <end position="558"/>
    </location>
</feature>
<feature type="domain" description="Velvet" evidence="8">
    <location>
        <begin position="3"/>
        <end position="174"/>
    </location>
</feature>
<keyword evidence="5" id="KW-0539">Nucleus</keyword>
<evidence type="ECO:0000256" key="4">
    <source>
        <dbReference type="ARBA" id="ARBA00023163"/>
    </source>
</evidence>
<dbReference type="eggNOG" id="KOG3250">
    <property type="taxonomic scope" value="Eukaryota"/>
</dbReference>
<evidence type="ECO:0000313" key="9">
    <source>
        <dbReference type="EMBL" id="GAD99047.1"/>
    </source>
</evidence>
<evidence type="ECO:0000313" key="10">
    <source>
        <dbReference type="Proteomes" id="UP000018001"/>
    </source>
</evidence>
<dbReference type="Pfam" id="PF11754">
    <property type="entry name" value="Velvet"/>
    <property type="match status" value="2"/>
</dbReference>
<dbReference type="PANTHER" id="PTHR33572:SF18">
    <property type="entry name" value="SPORE DEVELOPMENT REGULATOR VOSA"/>
    <property type="match status" value="1"/>
</dbReference>
<dbReference type="PANTHER" id="PTHR33572">
    <property type="entry name" value="SPORE DEVELOPMENT REGULATOR VOSA"/>
    <property type="match status" value="1"/>
</dbReference>
<reference evidence="10" key="1">
    <citation type="journal article" date="2014" name="Genome Announc.">
        <title>Draft genome sequence of the formaldehyde-resistant fungus Byssochlamys spectabilis No. 5 (anamorph Paecilomyces variotii No. 5) (NBRC109023).</title>
        <authorList>
            <person name="Oka T."/>
            <person name="Ekino K."/>
            <person name="Fukuda K."/>
            <person name="Nomura Y."/>
        </authorList>
    </citation>
    <scope>NUCLEOTIDE SEQUENCE [LARGE SCALE GENOMIC DNA]</scope>
    <source>
        <strain evidence="10">No. 5 / NBRC 109023</strain>
    </source>
</reference>
<evidence type="ECO:0000256" key="5">
    <source>
        <dbReference type="ARBA" id="ARBA00023242"/>
    </source>
</evidence>
<evidence type="ECO:0000256" key="3">
    <source>
        <dbReference type="ARBA" id="ARBA00023015"/>
    </source>
</evidence>
<dbReference type="Pfam" id="PF22061">
    <property type="entry name" value="CSN7_HB_subdom"/>
    <property type="match status" value="1"/>
</dbReference>
<dbReference type="Gene3D" id="2.60.40.3960">
    <property type="entry name" value="Velvet domain"/>
    <property type="match status" value="1"/>
</dbReference>
<feature type="region of interest" description="Disordered" evidence="6">
    <location>
        <begin position="622"/>
        <end position="722"/>
    </location>
</feature>
<dbReference type="InterPro" id="IPR038491">
    <property type="entry name" value="Velvet_dom_sf"/>
</dbReference>
<organism evidence="9 10">
    <name type="scientific">Byssochlamys spectabilis (strain No. 5 / NBRC 109023)</name>
    <name type="common">Paecilomyces variotii</name>
    <dbReference type="NCBI Taxonomy" id="1356009"/>
    <lineage>
        <taxon>Eukaryota</taxon>
        <taxon>Fungi</taxon>
        <taxon>Dikarya</taxon>
        <taxon>Ascomycota</taxon>
        <taxon>Pezizomycotina</taxon>
        <taxon>Eurotiomycetes</taxon>
        <taxon>Eurotiomycetidae</taxon>
        <taxon>Eurotiales</taxon>
        <taxon>Thermoascaceae</taxon>
        <taxon>Paecilomyces</taxon>
    </lineage>
</organism>
<dbReference type="OrthoDB" id="5599552at2759"/>
<proteinExistence type="predicted"/>
<dbReference type="GO" id="GO:0005634">
    <property type="term" value="C:nucleus"/>
    <property type="evidence" value="ECO:0007669"/>
    <property type="project" value="UniProtKB-SubCell"/>
</dbReference>
<gene>
    <name evidence="9" type="ORF">PVAR5_7753</name>
</gene>
<dbReference type="PROSITE" id="PS50250">
    <property type="entry name" value="PCI"/>
    <property type="match status" value="1"/>
</dbReference>
<evidence type="ECO:0000259" key="8">
    <source>
        <dbReference type="PROSITE" id="PS51821"/>
    </source>
</evidence>
<keyword evidence="2" id="KW-0749">Sporulation</keyword>
<dbReference type="InterPro" id="IPR021740">
    <property type="entry name" value="Velvet"/>
</dbReference>
<keyword evidence="10" id="KW-1185">Reference proteome</keyword>
<dbReference type="EMBL" id="BAUL01000275">
    <property type="protein sequence ID" value="GAD99047.1"/>
    <property type="molecule type" value="Genomic_DNA"/>
</dbReference>
<dbReference type="InParanoid" id="V5GDP4"/>
<dbReference type="Pfam" id="PF01399">
    <property type="entry name" value="PCI"/>
    <property type="match status" value="1"/>
</dbReference>
<dbReference type="Proteomes" id="UP000018001">
    <property type="component" value="Unassembled WGS sequence"/>
</dbReference>
<keyword evidence="3" id="KW-0805">Transcription regulation</keyword>
<comment type="subcellular location">
    <subcellularLocation>
        <location evidence="1">Nucleus</location>
    </subcellularLocation>
</comment>
<dbReference type="PROSITE" id="PS51821">
    <property type="entry name" value="VELVET"/>
    <property type="match status" value="1"/>
</dbReference>
<evidence type="ECO:0000256" key="6">
    <source>
        <dbReference type="SAM" id="MobiDB-lite"/>
    </source>
</evidence>
<comment type="caution">
    <text evidence="9">The sequence shown here is derived from an EMBL/GenBank/DDBJ whole genome shotgun (WGS) entry which is preliminary data.</text>
</comment>
<dbReference type="HOGENOM" id="CLU_383083_0_0_1"/>
<evidence type="ECO:0000256" key="1">
    <source>
        <dbReference type="ARBA" id="ARBA00004123"/>
    </source>
</evidence>